<proteinExistence type="predicted"/>
<comment type="caution">
    <text evidence="2">The sequence shown here is derived from an EMBL/GenBank/DDBJ whole genome shotgun (WGS) entry which is preliminary data.</text>
</comment>
<accession>A0A1Q3EDN7</accession>
<reference evidence="2 3" key="1">
    <citation type="submission" date="2016-08" db="EMBL/GenBank/DDBJ databases">
        <authorList>
            <consortium name="Lentinula edodes genome sequencing consortium"/>
            <person name="Sakamoto Y."/>
            <person name="Nakade K."/>
            <person name="Sato S."/>
            <person name="Yoshida Y."/>
            <person name="Miyazaki K."/>
            <person name="Natsume S."/>
            <person name="Konno N."/>
        </authorList>
    </citation>
    <scope>NUCLEOTIDE SEQUENCE [LARGE SCALE GENOMIC DNA]</scope>
    <source>
        <strain evidence="2 3">NBRC 111202</strain>
    </source>
</reference>
<keyword evidence="1" id="KW-1133">Transmembrane helix</keyword>
<protein>
    <submittedName>
        <fullName evidence="2">Uncharacterized protein</fullName>
    </submittedName>
</protein>
<gene>
    <name evidence="2" type="ORF">LENED_007086</name>
</gene>
<name>A0A1Q3EDN7_LENED</name>
<dbReference type="Proteomes" id="UP000188533">
    <property type="component" value="Unassembled WGS sequence"/>
</dbReference>
<sequence>MLTYKLTNRERSLLASMNRFNDCCESDSSLHEEETLRNSPIKFIHVITSKMLAFTSSILLSTFLASSVIAAPSKFRSPNHRRDASPSDNDLLLSCPGAAGSPNVENADKCTLVNIVSNPDTRVYSVIGDPQLNCGGGTEPITVTIGGSSEVSSTTTANVNLGINFAGINIGGGLSTGTTTTQTTSNTTTIKIDPGRQIVQTVGVLTHSQSGNVQVNYGDRVDDHFIWFTGAVITQLTPTSDLEFDTHETACGTDPRDFNNNS</sequence>
<evidence type="ECO:0000256" key="1">
    <source>
        <dbReference type="SAM" id="Phobius"/>
    </source>
</evidence>
<feature type="transmembrane region" description="Helical" evidence="1">
    <location>
        <begin position="51"/>
        <end position="72"/>
    </location>
</feature>
<organism evidence="2 3">
    <name type="scientific">Lentinula edodes</name>
    <name type="common">Shiitake mushroom</name>
    <name type="synonym">Lentinus edodes</name>
    <dbReference type="NCBI Taxonomy" id="5353"/>
    <lineage>
        <taxon>Eukaryota</taxon>
        <taxon>Fungi</taxon>
        <taxon>Dikarya</taxon>
        <taxon>Basidiomycota</taxon>
        <taxon>Agaricomycotina</taxon>
        <taxon>Agaricomycetes</taxon>
        <taxon>Agaricomycetidae</taxon>
        <taxon>Agaricales</taxon>
        <taxon>Marasmiineae</taxon>
        <taxon>Omphalotaceae</taxon>
        <taxon>Lentinula</taxon>
    </lineage>
</organism>
<keyword evidence="1" id="KW-0812">Transmembrane</keyword>
<dbReference type="AlphaFoldDB" id="A0A1Q3EDN7"/>
<evidence type="ECO:0000313" key="2">
    <source>
        <dbReference type="EMBL" id="GAW05244.1"/>
    </source>
</evidence>
<keyword evidence="1" id="KW-0472">Membrane</keyword>
<dbReference type="EMBL" id="BDGU01000239">
    <property type="protein sequence ID" value="GAW05244.1"/>
    <property type="molecule type" value="Genomic_DNA"/>
</dbReference>
<keyword evidence="3" id="KW-1185">Reference proteome</keyword>
<evidence type="ECO:0000313" key="3">
    <source>
        <dbReference type="Proteomes" id="UP000188533"/>
    </source>
</evidence>
<reference evidence="2 3" key="2">
    <citation type="submission" date="2017-02" db="EMBL/GenBank/DDBJ databases">
        <title>A genome survey and senescence transcriptome analysis in Lentinula edodes.</title>
        <authorList>
            <person name="Sakamoto Y."/>
            <person name="Nakade K."/>
            <person name="Sato S."/>
            <person name="Yoshida Y."/>
            <person name="Miyazaki K."/>
            <person name="Natsume S."/>
            <person name="Konno N."/>
        </authorList>
    </citation>
    <scope>NUCLEOTIDE SEQUENCE [LARGE SCALE GENOMIC DNA]</scope>
    <source>
        <strain evidence="2 3">NBRC 111202</strain>
    </source>
</reference>